<name>E6TQY7_EVAC2</name>
<dbReference type="STRING" id="649639.Bcell_1093"/>
<organism evidence="1 2">
    <name type="scientific">Evansella cellulosilytica (strain ATCC 21833 / DSM 2522 / FERM P-1141 / JCM 9156 / N-4)</name>
    <name type="common">Bacillus cellulosilyticus</name>
    <dbReference type="NCBI Taxonomy" id="649639"/>
    <lineage>
        <taxon>Bacteria</taxon>
        <taxon>Bacillati</taxon>
        <taxon>Bacillota</taxon>
        <taxon>Bacilli</taxon>
        <taxon>Bacillales</taxon>
        <taxon>Bacillaceae</taxon>
        <taxon>Evansella</taxon>
    </lineage>
</organism>
<sequence length="42" mass="4860">MLNHAVLVHGFWMQFLYFVRAKFAVLVVNGRSLSFFNNSIAN</sequence>
<accession>E6TQY7</accession>
<dbReference type="AlphaFoldDB" id="E6TQY7"/>
<dbReference type="EMBL" id="CP002394">
    <property type="protein sequence ID" value="ADU29363.1"/>
    <property type="molecule type" value="Genomic_DNA"/>
</dbReference>
<dbReference type="NCBIfam" id="NF041642">
    <property type="entry name" value="RAxF_45"/>
    <property type="match status" value="1"/>
</dbReference>
<proteinExistence type="predicted"/>
<dbReference type="RefSeq" id="WP_013487704.1">
    <property type="nucleotide sequence ID" value="NC_014829.1"/>
</dbReference>
<evidence type="ECO:0000313" key="2">
    <source>
        <dbReference type="Proteomes" id="UP000001401"/>
    </source>
</evidence>
<dbReference type="KEGG" id="bco:Bcell_1093"/>
<gene>
    <name evidence="1" type="ordered locus">Bcell_1093</name>
</gene>
<evidence type="ECO:0000313" key="1">
    <source>
        <dbReference type="EMBL" id="ADU29363.1"/>
    </source>
</evidence>
<reference evidence="1" key="1">
    <citation type="submission" date="2010-12" db="EMBL/GenBank/DDBJ databases">
        <title>Complete sequence of Bacillus cellulosilyticus DSM 2522.</title>
        <authorList>
            <consortium name="US DOE Joint Genome Institute"/>
            <person name="Lucas S."/>
            <person name="Copeland A."/>
            <person name="Lapidus A."/>
            <person name="Cheng J.-F."/>
            <person name="Bruce D."/>
            <person name="Goodwin L."/>
            <person name="Pitluck S."/>
            <person name="Chertkov O."/>
            <person name="Detter J.C."/>
            <person name="Han C."/>
            <person name="Tapia R."/>
            <person name="Land M."/>
            <person name="Hauser L."/>
            <person name="Jeffries C."/>
            <person name="Kyrpides N."/>
            <person name="Ivanova N."/>
            <person name="Mikhailova N."/>
            <person name="Brumm P."/>
            <person name="Mead D."/>
            <person name="Woyke T."/>
        </authorList>
    </citation>
    <scope>NUCLEOTIDE SEQUENCE [LARGE SCALE GENOMIC DNA]</scope>
    <source>
        <strain evidence="1">DSM 2522</strain>
    </source>
</reference>
<keyword evidence="2" id="KW-1185">Reference proteome</keyword>
<dbReference type="InterPro" id="IPR048146">
    <property type="entry name" value="RAxF_45-like"/>
</dbReference>
<dbReference type="HOGENOM" id="CLU_218607_0_0_9"/>
<dbReference type="Proteomes" id="UP000001401">
    <property type="component" value="Chromosome"/>
</dbReference>
<protein>
    <submittedName>
        <fullName evidence="1">Uncharacterized protein</fullName>
    </submittedName>
</protein>